<dbReference type="EMBL" id="BOPH01000086">
    <property type="protein sequence ID" value="GIJ71212.1"/>
    <property type="molecule type" value="Genomic_DNA"/>
</dbReference>
<organism evidence="1 2">
    <name type="scientific">Virgisporangium ochraceum</name>
    <dbReference type="NCBI Taxonomy" id="65505"/>
    <lineage>
        <taxon>Bacteria</taxon>
        <taxon>Bacillati</taxon>
        <taxon>Actinomycetota</taxon>
        <taxon>Actinomycetes</taxon>
        <taxon>Micromonosporales</taxon>
        <taxon>Micromonosporaceae</taxon>
        <taxon>Virgisporangium</taxon>
    </lineage>
</organism>
<protein>
    <submittedName>
        <fullName evidence="1">Uncharacterized protein</fullName>
    </submittedName>
</protein>
<gene>
    <name evidence="1" type="ORF">Voc01_061290</name>
</gene>
<accession>A0A8J3ZYI8</accession>
<reference evidence="1" key="1">
    <citation type="submission" date="2021-01" db="EMBL/GenBank/DDBJ databases">
        <title>Whole genome shotgun sequence of Virgisporangium ochraceum NBRC 16418.</title>
        <authorList>
            <person name="Komaki H."/>
            <person name="Tamura T."/>
        </authorList>
    </citation>
    <scope>NUCLEOTIDE SEQUENCE</scope>
    <source>
        <strain evidence="1">NBRC 16418</strain>
    </source>
</reference>
<dbReference type="AlphaFoldDB" id="A0A8J3ZYI8"/>
<dbReference type="Proteomes" id="UP000635606">
    <property type="component" value="Unassembled WGS sequence"/>
</dbReference>
<dbReference type="RefSeq" id="WP_203931097.1">
    <property type="nucleotide sequence ID" value="NZ_BOPH01000086.1"/>
</dbReference>
<proteinExistence type="predicted"/>
<name>A0A8J3ZYI8_9ACTN</name>
<evidence type="ECO:0000313" key="2">
    <source>
        <dbReference type="Proteomes" id="UP000635606"/>
    </source>
</evidence>
<keyword evidence="2" id="KW-1185">Reference proteome</keyword>
<evidence type="ECO:0000313" key="1">
    <source>
        <dbReference type="EMBL" id="GIJ71212.1"/>
    </source>
</evidence>
<sequence length="190" mass="20002">MASRLVCDYGPSEPHGWPAAGGVTVGGHTPVHRGRSCRVELCPPEYAAAPTVEFVRTVEAAFGTRYSFRYAGGLPAGGGFRVRSYAVTGSRVDLYVVYDGDPDPAVALRWIRVSDGAVDNGGRANPFLPTGGPTSVDGRRLVNLYSTADATTTATAEVFLAHDTGVRDHSGSATVVIMGGLRYGWRVVDG</sequence>
<comment type="caution">
    <text evidence="1">The sequence shown here is derived from an EMBL/GenBank/DDBJ whole genome shotgun (WGS) entry which is preliminary data.</text>
</comment>